<protein>
    <submittedName>
        <fullName evidence="1">Uncharacterized protein</fullName>
    </submittedName>
</protein>
<evidence type="ECO:0000313" key="1">
    <source>
        <dbReference type="EMBL" id="KAH3815592.1"/>
    </source>
</evidence>
<gene>
    <name evidence="1" type="ORF">DPMN_144120</name>
</gene>
<reference evidence="1" key="2">
    <citation type="submission" date="2020-11" db="EMBL/GenBank/DDBJ databases">
        <authorList>
            <person name="McCartney M.A."/>
            <person name="Auch B."/>
            <person name="Kono T."/>
            <person name="Mallez S."/>
            <person name="Becker A."/>
            <person name="Gohl D.M."/>
            <person name="Silverstein K.A.T."/>
            <person name="Koren S."/>
            <person name="Bechman K.B."/>
            <person name="Herman A."/>
            <person name="Abrahante J.E."/>
            <person name="Garbe J."/>
        </authorList>
    </citation>
    <scope>NUCLEOTIDE SEQUENCE</scope>
    <source>
        <strain evidence="1">Duluth1</strain>
        <tissue evidence="1">Whole animal</tissue>
    </source>
</reference>
<organism evidence="1 2">
    <name type="scientific">Dreissena polymorpha</name>
    <name type="common">Zebra mussel</name>
    <name type="synonym">Mytilus polymorpha</name>
    <dbReference type="NCBI Taxonomy" id="45954"/>
    <lineage>
        <taxon>Eukaryota</taxon>
        <taxon>Metazoa</taxon>
        <taxon>Spiralia</taxon>
        <taxon>Lophotrochozoa</taxon>
        <taxon>Mollusca</taxon>
        <taxon>Bivalvia</taxon>
        <taxon>Autobranchia</taxon>
        <taxon>Heteroconchia</taxon>
        <taxon>Euheterodonta</taxon>
        <taxon>Imparidentia</taxon>
        <taxon>Neoheterodontei</taxon>
        <taxon>Myida</taxon>
        <taxon>Dreissenoidea</taxon>
        <taxon>Dreissenidae</taxon>
        <taxon>Dreissena</taxon>
    </lineage>
</organism>
<name>A0A9D4GEU5_DREPO</name>
<accession>A0A9D4GEU5</accession>
<dbReference type="EMBL" id="JAIWYP010000006">
    <property type="protein sequence ID" value="KAH3815592.1"/>
    <property type="molecule type" value="Genomic_DNA"/>
</dbReference>
<reference evidence="1" key="1">
    <citation type="journal article" date="2019" name="bioRxiv">
        <title>The Genome of the Zebra Mussel, Dreissena polymorpha: A Resource for Invasive Species Research.</title>
        <authorList>
            <person name="McCartney M.A."/>
            <person name="Auch B."/>
            <person name="Kono T."/>
            <person name="Mallez S."/>
            <person name="Zhang Y."/>
            <person name="Obille A."/>
            <person name="Becker A."/>
            <person name="Abrahante J.E."/>
            <person name="Garbe J."/>
            <person name="Badalamenti J.P."/>
            <person name="Herman A."/>
            <person name="Mangelson H."/>
            <person name="Liachko I."/>
            <person name="Sullivan S."/>
            <person name="Sone E.D."/>
            <person name="Koren S."/>
            <person name="Silverstein K.A.T."/>
            <person name="Beckman K.B."/>
            <person name="Gohl D.M."/>
        </authorList>
    </citation>
    <scope>NUCLEOTIDE SEQUENCE</scope>
    <source>
        <strain evidence="1">Duluth1</strain>
        <tissue evidence="1">Whole animal</tissue>
    </source>
</reference>
<proteinExistence type="predicted"/>
<evidence type="ECO:0000313" key="2">
    <source>
        <dbReference type="Proteomes" id="UP000828390"/>
    </source>
</evidence>
<comment type="caution">
    <text evidence="1">The sequence shown here is derived from an EMBL/GenBank/DDBJ whole genome shotgun (WGS) entry which is preliminary data.</text>
</comment>
<dbReference type="Proteomes" id="UP000828390">
    <property type="component" value="Unassembled WGS sequence"/>
</dbReference>
<keyword evidence="2" id="KW-1185">Reference proteome</keyword>
<dbReference type="AlphaFoldDB" id="A0A9D4GEU5"/>
<sequence length="57" mass="6233">MAQCSGLVRKRMVQFTGMVPTECCNLYLVTSSGQADNRLICLTDGHRGNRKVTLSTA</sequence>